<evidence type="ECO:0000256" key="4">
    <source>
        <dbReference type="ARBA" id="ARBA00022989"/>
    </source>
</evidence>
<dbReference type="PROSITE" id="PS50297">
    <property type="entry name" value="ANK_REP_REGION"/>
    <property type="match status" value="4"/>
</dbReference>
<keyword evidence="12" id="KW-1185">Reference proteome</keyword>
<dbReference type="InterPro" id="IPR026961">
    <property type="entry name" value="PGG_dom"/>
</dbReference>
<evidence type="ECO:0000259" key="10">
    <source>
        <dbReference type="Pfam" id="PF13962"/>
    </source>
</evidence>
<comment type="caution">
    <text evidence="11">The sequence shown here is derived from an EMBL/GenBank/DDBJ whole genome shotgun (WGS) entry which is preliminary data.</text>
</comment>
<organism evidence="11 12">
    <name type="scientific">Penstemon smallii</name>
    <dbReference type="NCBI Taxonomy" id="265156"/>
    <lineage>
        <taxon>Eukaryota</taxon>
        <taxon>Viridiplantae</taxon>
        <taxon>Streptophyta</taxon>
        <taxon>Embryophyta</taxon>
        <taxon>Tracheophyta</taxon>
        <taxon>Spermatophyta</taxon>
        <taxon>Magnoliopsida</taxon>
        <taxon>eudicotyledons</taxon>
        <taxon>Gunneridae</taxon>
        <taxon>Pentapetalae</taxon>
        <taxon>asterids</taxon>
        <taxon>lamiids</taxon>
        <taxon>Lamiales</taxon>
        <taxon>Plantaginaceae</taxon>
        <taxon>Cheloneae</taxon>
        <taxon>Penstemon</taxon>
    </lineage>
</organism>
<reference evidence="11 12" key="1">
    <citation type="submission" date="2024-12" db="EMBL/GenBank/DDBJ databases">
        <title>The unique morphological basis and parallel evolutionary history of personate flowers in Penstemon.</title>
        <authorList>
            <person name="Depatie T.H."/>
            <person name="Wessinger C.A."/>
        </authorList>
    </citation>
    <scope>NUCLEOTIDE SEQUENCE [LARGE SCALE GENOMIC DNA]</scope>
    <source>
        <strain evidence="11">WTNN_2</strain>
        <tissue evidence="11">Leaf</tissue>
    </source>
</reference>
<dbReference type="AlphaFoldDB" id="A0ABD3T7W0"/>
<dbReference type="Pfam" id="PF00023">
    <property type="entry name" value="Ank"/>
    <property type="match status" value="1"/>
</dbReference>
<evidence type="ECO:0000256" key="3">
    <source>
        <dbReference type="ARBA" id="ARBA00022737"/>
    </source>
</evidence>
<feature type="transmembrane region" description="Helical" evidence="9">
    <location>
        <begin position="414"/>
        <end position="440"/>
    </location>
</feature>
<feature type="repeat" description="ANK" evidence="7">
    <location>
        <begin position="107"/>
        <end position="129"/>
    </location>
</feature>
<feature type="repeat" description="ANK" evidence="7">
    <location>
        <begin position="178"/>
        <end position="199"/>
    </location>
</feature>
<comment type="subcellular location">
    <subcellularLocation>
        <location evidence="1">Membrane</location>
        <topology evidence="1">Multi-pass membrane protein</topology>
    </subcellularLocation>
</comment>
<dbReference type="GO" id="GO:0016020">
    <property type="term" value="C:membrane"/>
    <property type="evidence" value="ECO:0007669"/>
    <property type="project" value="UniProtKB-SubCell"/>
</dbReference>
<feature type="region of interest" description="Disordered" evidence="8">
    <location>
        <begin position="257"/>
        <end position="277"/>
    </location>
</feature>
<name>A0ABD3T7W0_9LAMI</name>
<evidence type="ECO:0000256" key="5">
    <source>
        <dbReference type="ARBA" id="ARBA00023043"/>
    </source>
</evidence>
<dbReference type="Proteomes" id="UP001634393">
    <property type="component" value="Unassembled WGS sequence"/>
</dbReference>
<evidence type="ECO:0000313" key="11">
    <source>
        <dbReference type="EMBL" id="KAL3833019.1"/>
    </source>
</evidence>
<proteinExistence type="predicted"/>
<dbReference type="Gene3D" id="1.25.40.20">
    <property type="entry name" value="Ankyrin repeat-containing domain"/>
    <property type="match status" value="1"/>
</dbReference>
<keyword evidence="3" id="KW-0677">Repeat</keyword>
<evidence type="ECO:0000313" key="12">
    <source>
        <dbReference type="Proteomes" id="UP001634393"/>
    </source>
</evidence>
<feature type="transmembrane region" description="Helical" evidence="9">
    <location>
        <begin position="348"/>
        <end position="367"/>
    </location>
</feature>
<dbReference type="InterPro" id="IPR036770">
    <property type="entry name" value="Ankyrin_rpt-contain_sf"/>
</dbReference>
<evidence type="ECO:0000256" key="1">
    <source>
        <dbReference type="ARBA" id="ARBA00004141"/>
    </source>
</evidence>
<dbReference type="PANTHER" id="PTHR24186:SF37">
    <property type="entry name" value="PGG DOMAIN-CONTAINING PROTEIN"/>
    <property type="match status" value="1"/>
</dbReference>
<sequence>MDQRLYKATIEGKVESLHNLIKEDPLILHRNNYITTINFLETPLHISSILGHEKLADELLKLRPELAQELDSQRSTPLHLASAKGHVGIVKSLLRIDSDMCFASDFDGRNPVHIAALRGKIDALKELMNVKPEAAREIVCKHGQTILHLCVAHGQFQALKLLLEDWSFKDMINSKDKNGDTILHLAVTNKQTEITDYLLALTSMEVNALNLKGMSAMDILIKRGRDFRDLEIEESLNRAGAFGARPNTTKEINLLQYPDRESSPKNKQNKRRKKSLNQDDWLDKKRSALMVVASLIATMAFQVGVQPPAGVWDDKNTNDSQGNSVFNPNEVRHNINIFYTYLKRHAQFYMINTISFIASLSIILLLMSGLPLKSRFFMWILMVITWVAITAIALSYTISVILLTPSKDENSIGILIGITVFVWLCLMALLLIGHTIRLFVKIVKQFVKMVRKVTKPFTKRKRVHVNNGRVLV</sequence>
<evidence type="ECO:0000256" key="9">
    <source>
        <dbReference type="SAM" id="Phobius"/>
    </source>
</evidence>
<keyword evidence="4 9" id="KW-1133">Transmembrane helix</keyword>
<dbReference type="Pfam" id="PF13962">
    <property type="entry name" value="PGG"/>
    <property type="match status" value="1"/>
</dbReference>
<dbReference type="Pfam" id="PF12796">
    <property type="entry name" value="Ank_2"/>
    <property type="match status" value="1"/>
</dbReference>
<dbReference type="PROSITE" id="PS50088">
    <property type="entry name" value="ANK_REPEAT"/>
    <property type="match status" value="4"/>
</dbReference>
<dbReference type="PANTHER" id="PTHR24186">
    <property type="entry name" value="PROTEIN PHOSPHATASE 1 REGULATORY SUBUNIT"/>
    <property type="match status" value="1"/>
</dbReference>
<evidence type="ECO:0000256" key="8">
    <source>
        <dbReference type="SAM" id="MobiDB-lite"/>
    </source>
</evidence>
<feature type="transmembrane region" description="Helical" evidence="9">
    <location>
        <begin position="287"/>
        <end position="305"/>
    </location>
</feature>
<feature type="transmembrane region" description="Helical" evidence="9">
    <location>
        <begin position="379"/>
        <end position="402"/>
    </location>
</feature>
<keyword evidence="5 7" id="KW-0040">ANK repeat</keyword>
<protein>
    <recommendedName>
        <fullName evidence="10">PGG domain-containing protein</fullName>
    </recommendedName>
</protein>
<evidence type="ECO:0000256" key="6">
    <source>
        <dbReference type="ARBA" id="ARBA00023136"/>
    </source>
</evidence>
<dbReference type="SMART" id="SM00248">
    <property type="entry name" value="ANK"/>
    <property type="match status" value="5"/>
</dbReference>
<accession>A0ABD3T7W0</accession>
<feature type="domain" description="PGG" evidence="10">
    <location>
        <begin position="280"/>
        <end position="401"/>
    </location>
</feature>
<evidence type="ECO:0000256" key="2">
    <source>
        <dbReference type="ARBA" id="ARBA00022692"/>
    </source>
</evidence>
<feature type="repeat" description="ANK" evidence="7">
    <location>
        <begin position="142"/>
        <end position="174"/>
    </location>
</feature>
<keyword evidence="6 9" id="KW-0472">Membrane</keyword>
<dbReference type="EMBL" id="JBJXBP010000004">
    <property type="protein sequence ID" value="KAL3833019.1"/>
    <property type="molecule type" value="Genomic_DNA"/>
</dbReference>
<feature type="repeat" description="ANK" evidence="7">
    <location>
        <begin position="73"/>
        <end position="105"/>
    </location>
</feature>
<keyword evidence="2 9" id="KW-0812">Transmembrane</keyword>
<gene>
    <name evidence="11" type="ORF">ACJIZ3_007755</name>
</gene>
<dbReference type="InterPro" id="IPR002110">
    <property type="entry name" value="Ankyrin_rpt"/>
</dbReference>
<dbReference type="SUPFAM" id="SSF48403">
    <property type="entry name" value="Ankyrin repeat"/>
    <property type="match status" value="1"/>
</dbReference>
<evidence type="ECO:0000256" key="7">
    <source>
        <dbReference type="PROSITE-ProRule" id="PRU00023"/>
    </source>
</evidence>